<accession>A0A2N9YAZ1</accession>
<dbReference type="KEGG" id="blep:AL038_03745"/>
<dbReference type="AlphaFoldDB" id="A0A2N9YAZ1"/>
<dbReference type="OrthoDB" id="4528774at2"/>
<dbReference type="EMBL" id="CP018889">
    <property type="protein sequence ID" value="AUI67636.1"/>
    <property type="molecule type" value="Genomic_DNA"/>
</dbReference>
<evidence type="ECO:0000313" key="1">
    <source>
        <dbReference type="EMBL" id="AUI67636.1"/>
    </source>
</evidence>
<dbReference type="STRING" id="288004.AL038_03745"/>
<proteinExistence type="predicted"/>
<gene>
    <name evidence="1" type="ORF">BLE401_02275</name>
</gene>
<protein>
    <submittedName>
        <fullName evidence="1">Uncharacterized protein</fullName>
    </submittedName>
</protein>
<reference evidence="2" key="1">
    <citation type="submission" date="2016-12" db="EMBL/GenBank/DDBJ databases">
        <title>Complete Genome Sequence of Beggiatoa leptomitiformis D-401.</title>
        <authorList>
            <person name="Fomenkov A."/>
            <person name="Vincze T."/>
            <person name="Grabovich M."/>
            <person name="Anton B.P."/>
            <person name="Dubinina G."/>
            <person name="Orlova M."/>
            <person name="Belousova E."/>
            <person name="Roberts R.J."/>
        </authorList>
    </citation>
    <scope>NUCLEOTIDE SEQUENCE [LARGE SCALE GENOMIC DNA]</scope>
    <source>
        <strain evidence="2">D-401</strain>
    </source>
</reference>
<sequence length="695" mass="75852">MYRKIILSGLLILGLVPIANAIEMPLLGKSPLINLVNFNILPDFLSFSGGGSVDGLPFQSELNVIEGQAITLKTILTVSSKIAQNPADIFVLAEYNGATFVISHDNDTGAIKLEAWQGITQIKPFMSVESFLSPVEVPIYEGALLKGGVTVYVGYRWDAYVGTSPAINIRVNSQTPTALTGDFIAQLGFLPNPDGFGFENYGDVQATDLNDQDIVDFLGRAQACHLTADGACVLKATAQRQKQEWLEGMTGGHCYGMALASTALFTKKIKPEQYQENITQPIRLLKNSIRKDIARYFVMQSLTNIQALINATKTPNEVLDAVITGMKNGDPIAILTIYNNQKEGGHAITPYAVQDKGNGEVWIYVYDNNYPDDSSRIVKINRDMNTWVYEGATINPSEPASSYFGDAVTKTLGAIPLSAHDNPGIYQLDVAELRLHSKQARMLVTNAAEQRIGFDFTTGVFINEIAGAEFRLSLDDGTPPAYLVPLMAFTPPSNSSDALDQYLQVIQDQSLSVEIGLLETSALATQAPFGFSIKGKEGFAGFENIQLSASEHLYVGVHPSGRFVYIGSNTQLTNLPTVFLTINDDNTQASYEYEISNIQLAQGQEFALLFNEDNSLLVMSVSKDGDNVARLDSSAYSLKMKKVNAEGQAIAQQQQITLPANARSTLRAITWESENTRTRQLSENIGKIEITTISK</sequence>
<dbReference type="RefSeq" id="WP_062149231.1">
    <property type="nucleotide sequence ID" value="NZ_CP012373.2"/>
</dbReference>
<name>A0A2N9YAZ1_9GAMM</name>
<dbReference type="Proteomes" id="UP000234271">
    <property type="component" value="Chromosome"/>
</dbReference>
<keyword evidence="2" id="KW-1185">Reference proteome</keyword>
<evidence type="ECO:0000313" key="2">
    <source>
        <dbReference type="Proteomes" id="UP000234271"/>
    </source>
</evidence>
<organism evidence="1 2">
    <name type="scientific">Beggiatoa leptomitoformis</name>
    <dbReference type="NCBI Taxonomy" id="288004"/>
    <lineage>
        <taxon>Bacteria</taxon>
        <taxon>Pseudomonadati</taxon>
        <taxon>Pseudomonadota</taxon>
        <taxon>Gammaproteobacteria</taxon>
        <taxon>Thiotrichales</taxon>
        <taxon>Thiotrichaceae</taxon>
        <taxon>Beggiatoa</taxon>
    </lineage>
</organism>